<dbReference type="AlphaFoldDB" id="A0A9J6C793"/>
<protein>
    <submittedName>
        <fullName evidence="2">Uncharacterized protein</fullName>
    </submittedName>
</protein>
<feature type="chain" id="PRO_5039932166" evidence="1">
    <location>
        <begin position="20"/>
        <end position="213"/>
    </location>
</feature>
<keyword evidence="1" id="KW-0732">Signal</keyword>
<feature type="signal peptide" evidence="1">
    <location>
        <begin position="1"/>
        <end position="19"/>
    </location>
</feature>
<name>A0A9J6C793_POLVA</name>
<comment type="caution">
    <text evidence="2">The sequence shown here is derived from an EMBL/GenBank/DDBJ whole genome shotgun (WGS) entry which is preliminary data.</text>
</comment>
<organism evidence="2 3">
    <name type="scientific">Polypedilum vanderplanki</name>
    <name type="common">Sleeping chironomid midge</name>
    <dbReference type="NCBI Taxonomy" id="319348"/>
    <lineage>
        <taxon>Eukaryota</taxon>
        <taxon>Metazoa</taxon>
        <taxon>Ecdysozoa</taxon>
        <taxon>Arthropoda</taxon>
        <taxon>Hexapoda</taxon>
        <taxon>Insecta</taxon>
        <taxon>Pterygota</taxon>
        <taxon>Neoptera</taxon>
        <taxon>Endopterygota</taxon>
        <taxon>Diptera</taxon>
        <taxon>Nematocera</taxon>
        <taxon>Chironomoidea</taxon>
        <taxon>Chironomidae</taxon>
        <taxon>Chironominae</taxon>
        <taxon>Polypedilum</taxon>
        <taxon>Polypedilum</taxon>
    </lineage>
</organism>
<dbReference type="EMBL" id="JADBJN010000002">
    <property type="protein sequence ID" value="KAG5677728.1"/>
    <property type="molecule type" value="Genomic_DNA"/>
</dbReference>
<accession>A0A9J6C793</accession>
<dbReference type="Proteomes" id="UP001107558">
    <property type="component" value="Chromosome 2"/>
</dbReference>
<reference evidence="2" key="1">
    <citation type="submission" date="2021-03" db="EMBL/GenBank/DDBJ databases">
        <title>Chromosome level genome of the anhydrobiotic midge Polypedilum vanderplanki.</title>
        <authorList>
            <person name="Yoshida Y."/>
            <person name="Kikawada T."/>
            <person name="Gusev O."/>
        </authorList>
    </citation>
    <scope>NUCLEOTIDE SEQUENCE</scope>
    <source>
        <strain evidence="2">NIAS01</strain>
        <tissue evidence="2">Whole body or cell culture</tissue>
    </source>
</reference>
<gene>
    <name evidence="2" type="ORF">PVAND_007459</name>
</gene>
<keyword evidence="3" id="KW-1185">Reference proteome</keyword>
<proteinExistence type="predicted"/>
<sequence length="213" mass="24548">MRFIIFLATSCIFMSFASAMTLKEAYEHIHRELGLTLESMTLEWEYYTYHDEVSCFFVQDLAPLWYDAFQVVYADSDYLAVRDSFTNAGVNWDSFMSDEVEGAVGHLPYYKYPFHICTMNEHGGVSAMRAAVKAWWDDRRSHIATAVAYARANSPEYAAIYNSVSTNTQGAYNTRCSNEMKLVYSRMAEYEFDLNFFFDIFVVLFGMPVPANC</sequence>
<evidence type="ECO:0000313" key="3">
    <source>
        <dbReference type="Proteomes" id="UP001107558"/>
    </source>
</evidence>
<evidence type="ECO:0000256" key="1">
    <source>
        <dbReference type="SAM" id="SignalP"/>
    </source>
</evidence>
<evidence type="ECO:0000313" key="2">
    <source>
        <dbReference type="EMBL" id="KAG5677728.1"/>
    </source>
</evidence>